<keyword evidence="6" id="KW-0812">Transmembrane</keyword>
<protein>
    <recommendedName>
        <fullName evidence="19">VWFA domain-containing protein</fullName>
    </recommendedName>
</protein>
<dbReference type="InterPro" id="IPR013608">
    <property type="entry name" value="VWA_N"/>
</dbReference>
<dbReference type="InterPro" id="IPR013680">
    <property type="entry name" value="VDCC_a2/dsu"/>
</dbReference>
<evidence type="ECO:0000256" key="6">
    <source>
        <dbReference type="ARBA" id="ARBA00022692"/>
    </source>
</evidence>
<evidence type="ECO:0000313" key="20">
    <source>
        <dbReference type="EMBL" id="CAD7242528.1"/>
    </source>
</evidence>
<dbReference type="InterPro" id="IPR002035">
    <property type="entry name" value="VWF_A"/>
</dbReference>
<dbReference type="Pfam" id="PF08399">
    <property type="entry name" value="VWA_N"/>
    <property type="match status" value="1"/>
</dbReference>
<dbReference type="InterPro" id="IPR051173">
    <property type="entry name" value="Ca_channel_alpha-2/delta"/>
</dbReference>
<feature type="compositionally biased region" description="Basic and acidic residues" evidence="17">
    <location>
        <begin position="1174"/>
        <end position="1185"/>
    </location>
</feature>
<evidence type="ECO:0000256" key="8">
    <source>
        <dbReference type="ARBA" id="ARBA00022729"/>
    </source>
</evidence>
<keyword evidence="14" id="KW-1015">Disulfide bond</keyword>
<dbReference type="Proteomes" id="UP000677054">
    <property type="component" value="Unassembled WGS sequence"/>
</dbReference>
<evidence type="ECO:0000256" key="15">
    <source>
        <dbReference type="ARBA" id="ARBA00023180"/>
    </source>
</evidence>
<evidence type="ECO:0000256" key="12">
    <source>
        <dbReference type="ARBA" id="ARBA00023065"/>
    </source>
</evidence>
<dbReference type="GO" id="GO:0005891">
    <property type="term" value="C:voltage-gated calcium channel complex"/>
    <property type="evidence" value="ECO:0007669"/>
    <property type="project" value="TreeGrafter"/>
</dbReference>
<comment type="subcellular location">
    <subcellularLocation>
        <location evidence="1">Membrane</location>
        <topology evidence="1">Single-pass type I membrane protein</topology>
    </subcellularLocation>
</comment>
<dbReference type="PROSITE" id="PS50234">
    <property type="entry name" value="VWFA"/>
    <property type="match status" value="1"/>
</dbReference>
<name>A0A7R8ZZC8_9CRUS</name>
<keyword evidence="5" id="KW-0107">Calcium channel</keyword>
<evidence type="ECO:0000256" key="7">
    <source>
        <dbReference type="ARBA" id="ARBA00022723"/>
    </source>
</evidence>
<keyword evidence="16" id="KW-0407">Ion channel</keyword>
<evidence type="ECO:0000256" key="18">
    <source>
        <dbReference type="SAM" id="SignalP"/>
    </source>
</evidence>
<keyword evidence="11" id="KW-1133">Transmembrane helix</keyword>
<organism evidence="20">
    <name type="scientific">Darwinula stevensoni</name>
    <dbReference type="NCBI Taxonomy" id="69355"/>
    <lineage>
        <taxon>Eukaryota</taxon>
        <taxon>Metazoa</taxon>
        <taxon>Ecdysozoa</taxon>
        <taxon>Arthropoda</taxon>
        <taxon>Crustacea</taxon>
        <taxon>Oligostraca</taxon>
        <taxon>Ostracoda</taxon>
        <taxon>Podocopa</taxon>
        <taxon>Podocopida</taxon>
        <taxon>Darwinulocopina</taxon>
        <taxon>Darwinuloidea</taxon>
        <taxon>Darwinulidae</taxon>
        <taxon>Darwinula</taxon>
    </lineage>
</organism>
<dbReference type="SUPFAM" id="SSF53300">
    <property type="entry name" value="vWA-like"/>
    <property type="match status" value="1"/>
</dbReference>
<dbReference type="FunFam" id="3.30.450.20:FF:000012">
    <property type="entry name" value="Calcium channel, voltage-dependent, alpha2/delta subunit 3"/>
    <property type="match status" value="1"/>
</dbReference>
<evidence type="ECO:0000256" key="1">
    <source>
        <dbReference type="ARBA" id="ARBA00004479"/>
    </source>
</evidence>
<evidence type="ECO:0000256" key="3">
    <source>
        <dbReference type="ARBA" id="ARBA00022448"/>
    </source>
</evidence>
<feature type="region of interest" description="Disordered" evidence="17">
    <location>
        <begin position="1166"/>
        <end position="1196"/>
    </location>
</feature>
<dbReference type="EMBL" id="LR899798">
    <property type="protein sequence ID" value="CAD7242528.1"/>
    <property type="molecule type" value="Genomic_DNA"/>
</dbReference>
<dbReference type="InterPro" id="IPR036465">
    <property type="entry name" value="vWFA_dom_sf"/>
</dbReference>
<keyword evidence="13" id="KW-0472">Membrane</keyword>
<dbReference type="PANTHER" id="PTHR10166">
    <property type="entry name" value="VOLTAGE-DEPENDENT CALCIUM CHANNEL SUBUNIT ALPHA-2/DELTA-RELATED"/>
    <property type="match status" value="1"/>
</dbReference>
<reference evidence="20" key="1">
    <citation type="submission" date="2020-11" db="EMBL/GenBank/DDBJ databases">
        <authorList>
            <person name="Tran Van P."/>
        </authorList>
    </citation>
    <scope>NUCLEOTIDE SEQUENCE</scope>
</reference>
<evidence type="ECO:0000256" key="13">
    <source>
        <dbReference type="ARBA" id="ARBA00023136"/>
    </source>
</evidence>
<evidence type="ECO:0000256" key="11">
    <source>
        <dbReference type="ARBA" id="ARBA00022989"/>
    </source>
</evidence>
<evidence type="ECO:0000256" key="9">
    <source>
        <dbReference type="ARBA" id="ARBA00022837"/>
    </source>
</evidence>
<evidence type="ECO:0000256" key="17">
    <source>
        <dbReference type="SAM" id="MobiDB-lite"/>
    </source>
</evidence>
<evidence type="ECO:0000256" key="4">
    <source>
        <dbReference type="ARBA" id="ARBA00022568"/>
    </source>
</evidence>
<keyword evidence="15" id="KW-0325">Glycoprotein</keyword>
<keyword evidence="9" id="KW-0106">Calcium</keyword>
<evidence type="ECO:0000256" key="10">
    <source>
        <dbReference type="ARBA" id="ARBA00022882"/>
    </source>
</evidence>
<keyword evidence="10" id="KW-0851">Voltage-gated channel</keyword>
<dbReference type="GO" id="GO:0046872">
    <property type="term" value="F:metal ion binding"/>
    <property type="evidence" value="ECO:0007669"/>
    <property type="project" value="UniProtKB-KW"/>
</dbReference>
<keyword evidence="4" id="KW-0109">Calcium transport</keyword>
<dbReference type="CDD" id="cd01463">
    <property type="entry name" value="vWA_VGCC_like"/>
    <property type="match status" value="1"/>
</dbReference>
<dbReference type="Pfam" id="PF00092">
    <property type="entry name" value="VWA"/>
    <property type="match status" value="1"/>
</dbReference>
<keyword evidence="8 18" id="KW-0732">Signal</keyword>
<dbReference type="Gene3D" id="3.40.50.410">
    <property type="entry name" value="von Willebrand factor, type A domain"/>
    <property type="match status" value="1"/>
</dbReference>
<dbReference type="Gene3D" id="3.30.450.20">
    <property type="entry name" value="PAS domain"/>
    <property type="match status" value="1"/>
</dbReference>
<dbReference type="PANTHER" id="PTHR10166:SF37">
    <property type="entry name" value="STOLID, ISOFORM H"/>
    <property type="match status" value="1"/>
</dbReference>
<dbReference type="Pfam" id="PF08473">
    <property type="entry name" value="VGCC_alpha2"/>
    <property type="match status" value="1"/>
</dbReference>
<evidence type="ECO:0000256" key="16">
    <source>
        <dbReference type="ARBA" id="ARBA00023303"/>
    </source>
</evidence>
<gene>
    <name evidence="20" type="ORF">DSTB1V02_LOCUS2491</name>
</gene>
<comment type="similarity">
    <text evidence="2">Belongs to the calcium channel subunit alpha-2/delta family.</text>
</comment>
<accession>A0A7R8ZZC8</accession>
<feature type="chain" id="PRO_5036209553" description="VWFA domain-containing protein" evidence="18">
    <location>
        <begin position="24"/>
        <end position="1196"/>
    </location>
</feature>
<dbReference type="FunFam" id="3.40.50.410:FF:000007">
    <property type="entry name" value="Calcium voltage-gated channel auxiliary subunit alpha2delta 3"/>
    <property type="match status" value="1"/>
</dbReference>
<evidence type="ECO:0000313" key="21">
    <source>
        <dbReference type="Proteomes" id="UP000677054"/>
    </source>
</evidence>
<evidence type="ECO:0000256" key="14">
    <source>
        <dbReference type="ARBA" id="ARBA00023157"/>
    </source>
</evidence>
<keyword evidence="7" id="KW-0479">Metal-binding</keyword>
<proteinExistence type="inferred from homology"/>
<keyword evidence="21" id="KW-1185">Reference proteome</keyword>
<feature type="signal peptide" evidence="18">
    <location>
        <begin position="1"/>
        <end position="23"/>
    </location>
</feature>
<dbReference type="EMBL" id="CAJPEV010000281">
    <property type="protein sequence ID" value="CAG0883373.1"/>
    <property type="molecule type" value="Genomic_DNA"/>
</dbReference>
<dbReference type="GO" id="GO:0005245">
    <property type="term" value="F:voltage-gated calcium channel activity"/>
    <property type="evidence" value="ECO:0007669"/>
    <property type="project" value="TreeGrafter"/>
</dbReference>
<evidence type="ECO:0000256" key="2">
    <source>
        <dbReference type="ARBA" id="ARBA00007060"/>
    </source>
</evidence>
<dbReference type="SMART" id="SM00327">
    <property type="entry name" value="VWA"/>
    <property type="match status" value="1"/>
</dbReference>
<evidence type="ECO:0000256" key="5">
    <source>
        <dbReference type="ARBA" id="ARBA00022673"/>
    </source>
</evidence>
<sequence length="1196" mass="137971">MECSGIHPLLFLLFFFFVGLETSQYSFPTMNSPYQGSQLNDSDVNYWTLRISNQLQAFFQKVTKYEIIESNFNRGLSVDDFKHVEPFDVVKEMATDITKMMNKKIDGVKRLMDTMENKVRDAKESHMRLPTVLNYRYHNAKKLELCGNQETIYDYADDTGPRECLVLNRVEPRFGEPVNRSVSVVHVPTNVYERDYEVLEAIGWSDQLNNMFKSNAALDPSLSWQYFASASGVLRYFPAAAWMRLENAPDEFDSRLRPWYIRAATSPKEMIILIDESGSMTGQRSEIARHVVRTILETLNEDDFFNVFKFSEHTVPVLPCFNDSMAQANMENIRRFKDELPRVKTEHIANLTEALTTAFELLRKFNETGGGARCNQAIMLITDGASDNYQEIFHKYNWPYTQVRVFTYLIGKEVTDDREVKWMACANRGYFVHVRTLAEVKDQVLKYIPVLARPLVLYGDFHPIVWTNVYADIIETKVSNWLWESRQRAKQKFRAENFRRFKRFAQSNYKGYSIVTGGMEGDSKQEESHQDVEKEPVASELRNRVKESGITIPASNREDDWKKVYYEYLATGDIFGWTSHRAKRKALNISEPPEKREKQYKFLVTVSTPVFDKRERQKRTANLLGVAGIDVPIEEIQELTPRYKLGVNGYVFMVTNNGYVLFHQDHRPVYQEFILKPDYSAVDLTAVELPEEGGDFPLRNNSKLLKMRQNMVNQVSGYEKRLSVRIHLDSMRRVTVRDQSYAYYPIENTTFSLGVAWPADYGDLKFRGQVEIKLQQSRVNVTSYLTGDFNWTVHPEWVYCKYRSVTDPPFESPEIEVLHFIARTQNAGWRWLSTRVLPSNMDIVQPGDYFCDKELLQSLVFDAQATDVFRSDSHNQDSPSAGELNAVVRTFVATRSGLTRWRDYHPVHLIPNTPGVNIPGDFVTEFAENDVHWSKVNVRSVEEAWYRKAVDYNMQESEEKSVVFSVPFDAMDYKNPLVTATRTVILHNPRDPHKKTPVAVVGVQFNHSYFIRQFFMESNKCAEQSGPQALNCSHPTCMSESLDCYLLDDNGYILGSESDKHVGRFFGEVDGAILDSLIQDGVYRRVRIFDFQGVCFEVVASSGPGSILLTPLKYAYSALLWLWGHLLYVWSHASLVSILQSPSLVLSQFTNDENPFDDGHMEYGDMEHPEDEEHPGGGEHFDSKQEPLTFKWSDAI</sequence>
<dbReference type="OrthoDB" id="10054666at2759"/>
<keyword evidence="12" id="KW-0406">Ion transport</keyword>
<keyword evidence="3" id="KW-0813">Transport</keyword>
<dbReference type="AlphaFoldDB" id="A0A7R8ZZC8"/>
<feature type="domain" description="VWFA" evidence="19">
    <location>
        <begin position="269"/>
        <end position="448"/>
    </location>
</feature>
<evidence type="ECO:0000259" key="19">
    <source>
        <dbReference type="PROSITE" id="PS50234"/>
    </source>
</evidence>